<evidence type="ECO:0000313" key="1">
    <source>
        <dbReference type="EMBL" id="MBX45113.1"/>
    </source>
</evidence>
<name>A0A2P2NRM8_RHIMU</name>
<dbReference type="AlphaFoldDB" id="A0A2P2NRM8"/>
<reference evidence="1" key="1">
    <citation type="submission" date="2018-02" db="EMBL/GenBank/DDBJ databases">
        <title>Rhizophora mucronata_Transcriptome.</title>
        <authorList>
            <person name="Meera S.P."/>
            <person name="Sreeshan A."/>
            <person name="Augustine A."/>
        </authorList>
    </citation>
    <scope>NUCLEOTIDE SEQUENCE</scope>
    <source>
        <tissue evidence="1">Leaf</tissue>
    </source>
</reference>
<sequence length="29" mass="3341">MIDFNSINETKAQLNSFRGVQLLCPPTFR</sequence>
<protein>
    <submittedName>
        <fullName evidence="1">Uncharacterized protein</fullName>
    </submittedName>
</protein>
<proteinExistence type="predicted"/>
<accession>A0A2P2NRM8</accession>
<organism evidence="1">
    <name type="scientific">Rhizophora mucronata</name>
    <name type="common">Asiatic mangrove</name>
    <dbReference type="NCBI Taxonomy" id="61149"/>
    <lineage>
        <taxon>Eukaryota</taxon>
        <taxon>Viridiplantae</taxon>
        <taxon>Streptophyta</taxon>
        <taxon>Embryophyta</taxon>
        <taxon>Tracheophyta</taxon>
        <taxon>Spermatophyta</taxon>
        <taxon>Magnoliopsida</taxon>
        <taxon>eudicotyledons</taxon>
        <taxon>Gunneridae</taxon>
        <taxon>Pentapetalae</taxon>
        <taxon>rosids</taxon>
        <taxon>fabids</taxon>
        <taxon>Malpighiales</taxon>
        <taxon>Rhizophoraceae</taxon>
        <taxon>Rhizophora</taxon>
    </lineage>
</organism>
<dbReference type="EMBL" id="GGEC01064629">
    <property type="protein sequence ID" value="MBX45113.1"/>
    <property type="molecule type" value="Transcribed_RNA"/>
</dbReference>